<dbReference type="GO" id="GO:0006281">
    <property type="term" value="P:DNA repair"/>
    <property type="evidence" value="ECO:0007669"/>
    <property type="project" value="UniProtKB-KW"/>
</dbReference>
<sequence length="2366" mass="272399">MDSRVKYLDELFLALKTSREANKTESIDNSSQGEFPPRYRRGEAVKASKVAKTLIRNLREPGIRSGAFEKSIQVLDLLYRAQPYLLQCDEPSDENNIGIEWAINRALEISLIHWNNKAYLWLLHRKVAEWCAFTVGYYGSRWKLRLTNYLLDNLADVQSTITGVLSGNSTFNEFVTAVQKALIICEFCHTREMQKSLLLIDVEVDTNKWDLIYERFVRITLYVHDSLYFEFETAVDLRLRLVESIVSYVMFRATKYRIYGRHLTMGSHLTFAIEVLRSFLFNEYKINDKQDRDFAKSLLRLYLLSMTNDAGRQCFNNQLPFRDWNGLDIMAKWIPSAGGATHKALQLIHFDLKRRKCSSLGLKREFGVILLKEKGFSEIQRDILLPYGQSRQLENMRKKILRSFDLPEACIFQKDLKELGIMLDRFTDSETLFSEIDKRLELLSKTYTRREAIIALRLVGRLACFESMSICKSKGYDICRLCDALSAEAPLKSLSLSRPVVSERVLSFELLRRHFLMPAIIQNLEASTLSALVMTLRKVFTHFRPPRLSLEQNMVIDASHSFEVLQKACSSHNRTPRVFAVILLSLWNTTEEENGDDHQTSVLIQFIQLISVPQFTETNLMSWAQLTLTTQGEGFDALLLKLTDIFNSSNFAERSVMAHELKYLSHLQAKTTYQLLSPILPVLLRQLSKHLSDRKLNLERLAQFVDYPVKTILENFQRYIIPYAITHYKDDVMTEVAKILSNNESDSIPKQKERLLDKNSRQIFAVALVKHGLFSLDTIETLFLNCVPTFDKGYVAGYLPDYKTLAEILKLFKNSIQSSPTAKENEKMVLNALRFLLTNFASDKKGPSKYKSGTNWSDEQESFFQQKLQENILGIFQVFSSDMHDVEGRTTHYEKIRVINGIFFLIKHACSNCIISALAQISICLQTAQEVREIMCHALRCWLFLIKKLSEEQLLTVIDSFFSFCLQRWGSFDFKSKILAKEILTSLIAEKGSLIFVSRPYITSALVNKSELNILEDNKQFARMVNKVLSNTNWYAEYSSNLKSCNKYVIKQTLTDVKIFLERTASDELNEVGKAGNSLGISQLLGSLMNTAHKFRVSDYFICECAAECIALIGALDVTKYVLPRETVYMEEVFDLNNYAQVVKFLMRIMDKILVPAFWESENPTKQLFVALVMQESLKFCGLSSVSWDVSKPELYPNENKLWSRFNDVSKTTLYPLMSSLYLAQSWKEYVPLQYPSFNPREAYHVWIRNLTLDLLKLGTAEDHPLHVFSSLIREDEGLFSENILPYVVMDILSMTGDRLPSDALIKNLQIEFRHIFDYDIQNLNHFQFDCIKMCYGTIFRVFEYCKKWVTQFKHNHNRLNGTYIIKEPKHLKILARIDDFLSIIPYGRLAQRSLQTDSFERSALYMELSYRSKDEGFFDSDELLLNLKTCYAEIGDIDAVEGVLTTFSSGSIEAKIEELQYSNNWKMAQECYEALGQYSQVLLQPEEKTLTANTKLLKSMFRHQQYDQILERLNLLLPKPSNALPSLDDGWYSMGLESAYLSGKYSELRKWLKKVETLKSIHDPILLMHYHFGRAFSLIEERNREGALKAIKDCFRIVGAHFSNTSGHTTLLKRRETLSRLHALYDFSFMSTSEGSYDLKDDGSRLNRRLLRIGPDFEPRFYLLSARKAYQLMTIKKNDASDLADTYFRIARLSRKNSRLDLACESLMHALQLHHPSAELEYAEVLWKKGENDKAVKLVSDLQQRYQNDHSVSSRERAKILLKFTIWLDLSNNSISEQIIRQYNEVIAIDPKWDEPCYSMGLYFSRLLEKKNAEGYVTSGRFESRSVCYFLRAFEKNTFKVRETLPKVVTFWLDTASLYASESSNSRKAVLKKSTEDICRSIESAIKNCPIFIWYGVLTQLLSRLLHPHRPTVQLIVKILLNLSLEYTTHMLWYISALKNSSSDSRAAIGAQILEQFAKSAHDGPTLSTVSDELVKQLTNVCVKDAKTSTSRSGRSLEKDFDFPLSIAPCALVVPANINLEIVAPISATSMAKYNPFRPQITISKFGESYKVFSSLKKPKKLNVTGSDGKLYEIMCKKEDVRQDNQYMQFATTMHFLLKKDFESRKRNLSITTYAVLSLREDCGLIEIVPDVVTLRSVLAAKYESLKIKFSLKSMHEKWQTLVEGEKLEFFLGLTKTFPPVLYQWFLETFPDPVAWCQGRNIFARSYAVMGMVGHILGLGDRHCENILLNVNSGKVLHVDFDCLFEKGKRLPIPEIVPFRLTQNLLDALGITGTEGTFKRSSQVTLELMRGNELALVNIIETIMYDRNMDHSIQKALKVIRNKIRGIDSRDGLILSVPGQVETVIQESTSAENLSKMYIGWLPFW</sequence>
<protein>
    <recommendedName>
        <fullName evidence="4">Serine/threonine-protein kinase MEC1</fullName>
        <ecNumber evidence="3">2.7.11.1</ecNumber>
    </recommendedName>
    <alternativeName>
        <fullName evidence="17">ATR homolog</fullName>
    </alternativeName>
    <alternativeName>
        <fullName evidence="16">DNA-damage checkpoint kinase MEC1</fullName>
    </alternativeName>
    <alternativeName>
        <fullName evidence="15">Mitosis entry checkpoint protein 1</fullName>
    </alternativeName>
</protein>
<dbReference type="GO" id="GO:0000077">
    <property type="term" value="P:DNA damage checkpoint signaling"/>
    <property type="evidence" value="ECO:0007669"/>
    <property type="project" value="TreeGrafter"/>
</dbReference>
<organism evidence="23 24">
    <name type="scientific">Lachancea mirantina</name>
    <dbReference type="NCBI Taxonomy" id="1230905"/>
    <lineage>
        <taxon>Eukaryota</taxon>
        <taxon>Fungi</taxon>
        <taxon>Dikarya</taxon>
        <taxon>Ascomycota</taxon>
        <taxon>Saccharomycotina</taxon>
        <taxon>Saccharomycetes</taxon>
        <taxon>Saccharomycetales</taxon>
        <taxon>Saccharomycetaceae</taxon>
        <taxon>Lachancea</taxon>
    </lineage>
</organism>
<dbReference type="InterPro" id="IPR016024">
    <property type="entry name" value="ARM-type_fold"/>
</dbReference>
<dbReference type="OrthoDB" id="381190at2759"/>
<evidence type="ECO:0000259" key="20">
    <source>
        <dbReference type="PROSITE" id="PS50290"/>
    </source>
</evidence>
<dbReference type="PANTHER" id="PTHR11139:SF125">
    <property type="entry name" value="SERINE_THREONINE-PROTEIN KINASE MEC1"/>
    <property type="match status" value="1"/>
</dbReference>
<keyword evidence="8" id="KW-0227">DNA damage</keyword>
<comment type="similarity">
    <text evidence="2">Belongs to the PI3/PI4-kinase family. ATM subfamily.</text>
</comment>
<dbReference type="SUPFAM" id="SSF48371">
    <property type="entry name" value="ARM repeat"/>
    <property type="match status" value="1"/>
</dbReference>
<evidence type="ECO:0000256" key="3">
    <source>
        <dbReference type="ARBA" id="ARBA00012513"/>
    </source>
</evidence>
<dbReference type="Pfam" id="PF00454">
    <property type="entry name" value="PI3_PI4_kinase"/>
    <property type="match status" value="1"/>
</dbReference>
<comment type="catalytic activity">
    <reaction evidence="19">
        <text>L-seryl-[protein] + ATP = O-phospho-L-seryl-[protein] + ADP + H(+)</text>
        <dbReference type="Rhea" id="RHEA:17989"/>
        <dbReference type="Rhea" id="RHEA-COMP:9863"/>
        <dbReference type="Rhea" id="RHEA-COMP:11604"/>
        <dbReference type="ChEBI" id="CHEBI:15378"/>
        <dbReference type="ChEBI" id="CHEBI:29999"/>
        <dbReference type="ChEBI" id="CHEBI:30616"/>
        <dbReference type="ChEBI" id="CHEBI:83421"/>
        <dbReference type="ChEBI" id="CHEBI:456216"/>
        <dbReference type="EC" id="2.7.11.1"/>
    </reaction>
</comment>
<dbReference type="Pfam" id="PF02260">
    <property type="entry name" value="FATC"/>
    <property type="match status" value="1"/>
</dbReference>
<keyword evidence="7" id="KW-0547">Nucleotide-binding</keyword>
<dbReference type="PROSITE" id="PS51189">
    <property type="entry name" value="FAT"/>
    <property type="match status" value="1"/>
</dbReference>
<dbReference type="Pfam" id="PF23593">
    <property type="entry name" value="HEAT_ATR"/>
    <property type="match status" value="1"/>
</dbReference>
<dbReference type="Proteomes" id="UP000191024">
    <property type="component" value="Chromosome D"/>
</dbReference>
<evidence type="ECO:0000313" key="24">
    <source>
        <dbReference type="Proteomes" id="UP000191024"/>
    </source>
</evidence>
<dbReference type="InterPro" id="IPR057564">
    <property type="entry name" value="HEAT_ATR"/>
</dbReference>
<keyword evidence="24" id="KW-1185">Reference proteome</keyword>
<evidence type="ECO:0000256" key="11">
    <source>
        <dbReference type="ARBA" id="ARBA00022853"/>
    </source>
</evidence>
<evidence type="ECO:0000256" key="1">
    <source>
        <dbReference type="ARBA" id="ARBA00004123"/>
    </source>
</evidence>
<proteinExistence type="inferred from homology"/>
<evidence type="ECO:0000256" key="14">
    <source>
        <dbReference type="ARBA" id="ARBA00023254"/>
    </source>
</evidence>
<dbReference type="STRING" id="1230905.A0A1G4JDP3"/>
<feature type="domain" description="FAT" evidence="21">
    <location>
        <begin position="1389"/>
        <end position="1942"/>
    </location>
</feature>
<evidence type="ECO:0000256" key="8">
    <source>
        <dbReference type="ARBA" id="ARBA00022763"/>
    </source>
</evidence>
<dbReference type="InterPro" id="IPR003152">
    <property type="entry name" value="FATC_dom"/>
</dbReference>
<dbReference type="PROSITE" id="PS50290">
    <property type="entry name" value="PI3_4_KINASE_3"/>
    <property type="match status" value="1"/>
</dbReference>
<accession>A0A1G4JDP3</accession>
<evidence type="ECO:0000256" key="9">
    <source>
        <dbReference type="ARBA" id="ARBA00022777"/>
    </source>
</evidence>
<evidence type="ECO:0000256" key="17">
    <source>
        <dbReference type="ARBA" id="ARBA00033001"/>
    </source>
</evidence>
<dbReference type="PROSITE" id="PS00915">
    <property type="entry name" value="PI3_4_KINASE_1"/>
    <property type="match status" value="1"/>
</dbReference>
<dbReference type="InterPro" id="IPR056802">
    <property type="entry name" value="ATR-like_M-HEAT"/>
</dbReference>
<dbReference type="Gene3D" id="3.30.1010.10">
    <property type="entry name" value="Phosphatidylinositol 3-kinase Catalytic Subunit, Chain A, domain 4"/>
    <property type="match status" value="1"/>
</dbReference>
<dbReference type="InterPro" id="IPR018936">
    <property type="entry name" value="PI3/4_kinase_CS"/>
</dbReference>
<gene>
    <name evidence="23" type="ORF">LAMI_0D09626G</name>
</gene>
<comment type="subcellular location">
    <subcellularLocation>
        <location evidence="1">Nucleus</location>
    </subcellularLocation>
</comment>
<keyword evidence="13" id="KW-0539">Nucleus</keyword>
<dbReference type="FunFam" id="1.10.1070.11:FF:000033">
    <property type="entry name" value="Serine/threonine-protein kinase MEC1"/>
    <property type="match status" value="1"/>
</dbReference>
<keyword evidence="14" id="KW-0469">Meiosis</keyword>
<dbReference type="InterPro" id="IPR050517">
    <property type="entry name" value="DDR_Repair_Kinase"/>
</dbReference>
<dbReference type="EMBL" id="LT598463">
    <property type="protein sequence ID" value="SCU88316.1"/>
    <property type="molecule type" value="Genomic_DNA"/>
</dbReference>
<dbReference type="Gene3D" id="1.10.1070.11">
    <property type="entry name" value="Phosphatidylinositol 3-/4-kinase, catalytic domain"/>
    <property type="match status" value="1"/>
</dbReference>
<evidence type="ECO:0000256" key="13">
    <source>
        <dbReference type="ARBA" id="ARBA00023242"/>
    </source>
</evidence>
<dbReference type="PROSITE" id="PS51190">
    <property type="entry name" value="FATC"/>
    <property type="match status" value="1"/>
</dbReference>
<dbReference type="GO" id="GO:0005634">
    <property type="term" value="C:nucleus"/>
    <property type="evidence" value="ECO:0007669"/>
    <property type="project" value="UniProtKB-SubCell"/>
</dbReference>
<dbReference type="GO" id="GO:0004674">
    <property type="term" value="F:protein serine/threonine kinase activity"/>
    <property type="evidence" value="ECO:0007669"/>
    <property type="project" value="UniProtKB-KW"/>
</dbReference>
<dbReference type="SMART" id="SM01343">
    <property type="entry name" value="FATC"/>
    <property type="match status" value="1"/>
</dbReference>
<keyword evidence="11" id="KW-0156">Chromatin regulator</keyword>
<evidence type="ECO:0000259" key="21">
    <source>
        <dbReference type="PROSITE" id="PS51189"/>
    </source>
</evidence>
<dbReference type="SUPFAM" id="SSF56112">
    <property type="entry name" value="Protein kinase-like (PK-like)"/>
    <property type="match status" value="1"/>
</dbReference>
<evidence type="ECO:0000256" key="12">
    <source>
        <dbReference type="ARBA" id="ARBA00023204"/>
    </source>
</evidence>
<evidence type="ECO:0000256" key="6">
    <source>
        <dbReference type="ARBA" id="ARBA00022679"/>
    </source>
</evidence>
<dbReference type="InterPro" id="IPR003151">
    <property type="entry name" value="PIK-rel_kinase_FAT"/>
</dbReference>
<dbReference type="SMART" id="SM00802">
    <property type="entry name" value="UME"/>
    <property type="match status" value="1"/>
</dbReference>
<evidence type="ECO:0000256" key="10">
    <source>
        <dbReference type="ARBA" id="ARBA00022840"/>
    </source>
</evidence>
<dbReference type="PANTHER" id="PTHR11139">
    <property type="entry name" value="ATAXIA TELANGIECTASIA MUTATED ATM -RELATED"/>
    <property type="match status" value="1"/>
</dbReference>
<evidence type="ECO:0000256" key="16">
    <source>
        <dbReference type="ARBA" id="ARBA00030459"/>
    </source>
</evidence>
<dbReference type="SMART" id="SM00146">
    <property type="entry name" value="PI3Kc"/>
    <property type="match status" value="1"/>
</dbReference>
<evidence type="ECO:0000256" key="7">
    <source>
        <dbReference type="ARBA" id="ARBA00022741"/>
    </source>
</evidence>
<dbReference type="InterPro" id="IPR011990">
    <property type="entry name" value="TPR-like_helical_dom_sf"/>
</dbReference>
<feature type="domain" description="PI3K/PI4K catalytic" evidence="20">
    <location>
        <begin position="2047"/>
        <end position="2350"/>
    </location>
</feature>
<evidence type="ECO:0000256" key="18">
    <source>
        <dbReference type="ARBA" id="ARBA00047899"/>
    </source>
</evidence>
<dbReference type="EC" id="2.7.11.1" evidence="3"/>
<evidence type="ECO:0000256" key="5">
    <source>
        <dbReference type="ARBA" id="ARBA00022527"/>
    </source>
</evidence>
<keyword evidence="10" id="KW-0067">ATP-binding</keyword>
<dbReference type="InterPro" id="IPR058681">
    <property type="entry name" value="HEAT_MEC1_N"/>
</dbReference>
<dbReference type="InterPro" id="IPR012993">
    <property type="entry name" value="UME"/>
</dbReference>
<dbReference type="Gene3D" id="1.25.40.10">
    <property type="entry name" value="Tetratricopeptide repeat domain"/>
    <property type="match status" value="1"/>
</dbReference>
<dbReference type="PROSITE" id="PS00916">
    <property type="entry name" value="PI3_4_KINASE_2"/>
    <property type="match status" value="1"/>
</dbReference>
<dbReference type="InterPro" id="IPR014009">
    <property type="entry name" value="PIK_FAT"/>
</dbReference>
<reference evidence="23 24" key="1">
    <citation type="submission" date="2016-03" db="EMBL/GenBank/DDBJ databases">
        <authorList>
            <person name="Devillers H."/>
        </authorList>
    </citation>
    <scope>NUCLEOTIDE SEQUENCE [LARGE SCALE GENOMIC DNA]</scope>
    <source>
        <strain evidence="23">CBS 11717</strain>
    </source>
</reference>
<evidence type="ECO:0000256" key="4">
    <source>
        <dbReference type="ARBA" id="ARBA00021345"/>
    </source>
</evidence>
<keyword evidence="6" id="KW-0808">Transferase</keyword>
<dbReference type="Pfam" id="PF02259">
    <property type="entry name" value="FAT"/>
    <property type="match status" value="1"/>
</dbReference>
<dbReference type="GO" id="GO:0000723">
    <property type="term" value="P:telomere maintenance"/>
    <property type="evidence" value="ECO:0007669"/>
    <property type="project" value="TreeGrafter"/>
</dbReference>
<dbReference type="InterPro" id="IPR011009">
    <property type="entry name" value="Kinase-like_dom_sf"/>
</dbReference>
<dbReference type="Pfam" id="PF25385">
    <property type="entry name" value="HEAT_MEC1_N"/>
    <property type="match status" value="1"/>
</dbReference>
<comment type="catalytic activity">
    <reaction evidence="18">
        <text>L-threonyl-[protein] + ATP = O-phospho-L-threonyl-[protein] + ADP + H(+)</text>
        <dbReference type="Rhea" id="RHEA:46608"/>
        <dbReference type="Rhea" id="RHEA-COMP:11060"/>
        <dbReference type="Rhea" id="RHEA-COMP:11605"/>
        <dbReference type="ChEBI" id="CHEBI:15378"/>
        <dbReference type="ChEBI" id="CHEBI:30013"/>
        <dbReference type="ChEBI" id="CHEBI:30616"/>
        <dbReference type="ChEBI" id="CHEBI:61977"/>
        <dbReference type="ChEBI" id="CHEBI:456216"/>
        <dbReference type="EC" id="2.7.11.1"/>
    </reaction>
</comment>
<evidence type="ECO:0000259" key="22">
    <source>
        <dbReference type="PROSITE" id="PS51190"/>
    </source>
</evidence>
<evidence type="ECO:0000313" key="23">
    <source>
        <dbReference type="EMBL" id="SCU88316.1"/>
    </source>
</evidence>
<dbReference type="GO" id="GO:0006325">
    <property type="term" value="P:chromatin organization"/>
    <property type="evidence" value="ECO:0007669"/>
    <property type="project" value="UniProtKB-KW"/>
</dbReference>
<dbReference type="SUPFAM" id="SSF48452">
    <property type="entry name" value="TPR-like"/>
    <property type="match status" value="1"/>
</dbReference>
<keyword evidence="12" id="KW-0234">DNA repair</keyword>
<dbReference type="InterPro" id="IPR000403">
    <property type="entry name" value="PI3/4_kinase_cat_dom"/>
</dbReference>
<dbReference type="GO" id="GO:0005524">
    <property type="term" value="F:ATP binding"/>
    <property type="evidence" value="ECO:0007669"/>
    <property type="project" value="UniProtKB-KW"/>
</dbReference>
<feature type="domain" description="FATC" evidence="22">
    <location>
        <begin position="2334"/>
        <end position="2366"/>
    </location>
</feature>
<dbReference type="InterPro" id="IPR036940">
    <property type="entry name" value="PI3/4_kinase_cat_sf"/>
</dbReference>
<dbReference type="Pfam" id="PF25030">
    <property type="entry name" value="M-HEAT_ATR"/>
    <property type="match status" value="1"/>
</dbReference>
<dbReference type="GO" id="GO:0051321">
    <property type="term" value="P:meiotic cell cycle"/>
    <property type="evidence" value="ECO:0007669"/>
    <property type="project" value="UniProtKB-KW"/>
</dbReference>
<evidence type="ECO:0000256" key="2">
    <source>
        <dbReference type="ARBA" id="ARBA00010769"/>
    </source>
</evidence>
<dbReference type="CDD" id="cd00892">
    <property type="entry name" value="PIKKc_ATR"/>
    <property type="match status" value="1"/>
</dbReference>
<keyword evidence="5" id="KW-0723">Serine/threonine-protein kinase</keyword>
<dbReference type="GO" id="GO:0005694">
    <property type="term" value="C:chromosome"/>
    <property type="evidence" value="ECO:0007669"/>
    <property type="project" value="TreeGrafter"/>
</dbReference>
<evidence type="ECO:0000256" key="19">
    <source>
        <dbReference type="ARBA" id="ARBA00048679"/>
    </source>
</evidence>
<dbReference type="Pfam" id="PF08064">
    <property type="entry name" value="UME"/>
    <property type="match status" value="1"/>
</dbReference>
<evidence type="ECO:0000256" key="15">
    <source>
        <dbReference type="ARBA" id="ARBA00029679"/>
    </source>
</evidence>
<keyword evidence="9" id="KW-0418">Kinase</keyword>
<name>A0A1G4JDP3_9SACH</name>